<name>A0A182S2K7_ANOFN</name>
<organism evidence="1">
    <name type="scientific">Anopheles funestus</name>
    <name type="common">African malaria mosquito</name>
    <dbReference type="NCBI Taxonomy" id="62324"/>
    <lineage>
        <taxon>Eukaryota</taxon>
        <taxon>Metazoa</taxon>
        <taxon>Ecdysozoa</taxon>
        <taxon>Arthropoda</taxon>
        <taxon>Hexapoda</taxon>
        <taxon>Insecta</taxon>
        <taxon>Pterygota</taxon>
        <taxon>Neoptera</taxon>
        <taxon>Endopterygota</taxon>
        <taxon>Diptera</taxon>
        <taxon>Nematocera</taxon>
        <taxon>Culicoidea</taxon>
        <taxon>Culicidae</taxon>
        <taxon>Anophelinae</taxon>
        <taxon>Anopheles</taxon>
    </lineage>
</organism>
<reference evidence="1" key="1">
    <citation type="submission" date="2020-05" db="UniProtKB">
        <authorList>
            <consortium name="EnsemblMetazoa"/>
        </authorList>
    </citation>
    <scope>IDENTIFICATION</scope>
    <source>
        <strain evidence="1">FUMOZ</strain>
    </source>
</reference>
<dbReference type="VEuPathDB" id="VectorBase:AFUN014679"/>
<proteinExistence type="predicted"/>
<dbReference type="AlphaFoldDB" id="A0A182S2K7"/>
<accession>A0A182S2K7</accession>
<evidence type="ECO:0000313" key="1">
    <source>
        <dbReference type="EnsemblMetazoa" id="AFUN014679-PA"/>
    </source>
</evidence>
<dbReference type="EnsemblMetazoa" id="AFUN014679-RA">
    <property type="protein sequence ID" value="AFUN014679-PA"/>
    <property type="gene ID" value="AFUN014679"/>
</dbReference>
<sequence>IVVLQGRIGKLAYEQFKLLYCAVTLSTSAFKDLWEYASTLLRKFVKDYSVVYSRNHLVSNVRLCTQVWPYKLNFYVSF</sequence>
<protein>
    <submittedName>
        <fullName evidence="1">Uncharacterized protein</fullName>
    </submittedName>
</protein>